<evidence type="ECO:0000256" key="1">
    <source>
        <dbReference type="SAM" id="Coils"/>
    </source>
</evidence>
<feature type="coiled-coil region" evidence="1">
    <location>
        <begin position="476"/>
        <end position="503"/>
    </location>
</feature>
<proteinExistence type="predicted"/>
<keyword evidence="4" id="KW-1185">Reference proteome</keyword>
<reference evidence="3 4" key="1">
    <citation type="submission" date="2022-12" db="EMBL/GenBank/DDBJ databases">
        <title>Genomic features and morphological characterization of a novel Knufia sp. strain isolated from spacecraft assembly facility.</title>
        <authorList>
            <person name="Teixeira M."/>
            <person name="Chander A.M."/>
            <person name="Stajich J.E."/>
            <person name="Venkateswaran K."/>
        </authorList>
    </citation>
    <scope>NUCLEOTIDE SEQUENCE [LARGE SCALE GENOMIC DNA]</scope>
    <source>
        <strain evidence="3 4">FJI-L2-BK-P2</strain>
    </source>
</reference>
<feature type="compositionally biased region" description="Basic and acidic residues" evidence="2">
    <location>
        <begin position="451"/>
        <end position="464"/>
    </location>
</feature>
<evidence type="ECO:0000256" key="2">
    <source>
        <dbReference type="SAM" id="MobiDB-lite"/>
    </source>
</evidence>
<dbReference type="EMBL" id="JAKLMC020000003">
    <property type="protein sequence ID" value="KAK5957156.1"/>
    <property type="molecule type" value="Genomic_DNA"/>
</dbReference>
<sequence length="504" mass="58383">MGIACQSSCYLVPDFYVKDSKKGKLKKTTRRKLMKRRKEQMDSVLEEARLWASAMLLPLHLISEKPELYRTMRDLTIRLLGPNVREDKINCVFRKLSQHVLLPDIEETSDVSNYPTLTDEQLLHISDEHPIIASMLYEIYDQCPNFEAANPNARTWADVKRCADSHTIYDQPLKDWVVGYQIKSARANLGLPNNGRWTSDVLKKVKTRLLSPNPLKLENASDLCLVAHNCNLIQASFEPRPGDFTASQSRSDNVMTLHPPFFEEVEASIKEVWLEPWTTDVRDISKGQPGVIIHELFHAPSVLFTIDQDFEYSDHDMQEWTDDYLCIKFMDEDELKENPDGPHRYTGQQDLYSLNGNELRMTSVTAYGIQACIDLVMEGRRSNMELAEDNAESWALLNLFRVLIFAYPDFDFFADRDEGWGWNARPRETLLHHCSLFDFLRNPETQPYKSITDHPGYDPSKDLWAKGSGRKRPESMKELLETVDEIVKERLRQEDEKARLSRET</sequence>
<evidence type="ECO:0000313" key="4">
    <source>
        <dbReference type="Proteomes" id="UP001316803"/>
    </source>
</evidence>
<keyword evidence="1" id="KW-0175">Coiled coil</keyword>
<dbReference type="InterPro" id="IPR024079">
    <property type="entry name" value="MetalloPept_cat_dom_sf"/>
</dbReference>
<evidence type="ECO:0000313" key="3">
    <source>
        <dbReference type="EMBL" id="KAK5957156.1"/>
    </source>
</evidence>
<organism evidence="3 4">
    <name type="scientific">Knufia fluminis</name>
    <dbReference type="NCBI Taxonomy" id="191047"/>
    <lineage>
        <taxon>Eukaryota</taxon>
        <taxon>Fungi</taxon>
        <taxon>Dikarya</taxon>
        <taxon>Ascomycota</taxon>
        <taxon>Pezizomycotina</taxon>
        <taxon>Eurotiomycetes</taxon>
        <taxon>Chaetothyriomycetidae</taxon>
        <taxon>Chaetothyriales</taxon>
        <taxon>Trichomeriaceae</taxon>
        <taxon>Knufia</taxon>
    </lineage>
</organism>
<protein>
    <submittedName>
        <fullName evidence="3">Uncharacterized protein</fullName>
    </submittedName>
</protein>
<comment type="caution">
    <text evidence="3">The sequence shown here is derived from an EMBL/GenBank/DDBJ whole genome shotgun (WGS) entry which is preliminary data.</text>
</comment>
<dbReference type="AlphaFoldDB" id="A0AAN8IAU2"/>
<name>A0AAN8IAU2_9EURO</name>
<dbReference type="GO" id="GO:0008237">
    <property type="term" value="F:metallopeptidase activity"/>
    <property type="evidence" value="ECO:0007669"/>
    <property type="project" value="InterPro"/>
</dbReference>
<dbReference type="Gene3D" id="3.40.390.10">
    <property type="entry name" value="Collagenase (Catalytic Domain)"/>
    <property type="match status" value="1"/>
</dbReference>
<gene>
    <name evidence="3" type="ORF">OHC33_001525</name>
</gene>
<accession>A0AAN8IAU2</accession>
<dbReference type="Proteomes" id="UP001316803">
    <property type="component" value="Unassembled WGS sequence"/>
</dbReference>
<feature type="region of interest" description="Disordered" evidence="2">
    <location>
        <begin position="450"/>
        <end position="475"/>
    </location>
</feature>